<dbReference type="SUPFAM" id="SSF52540">
    <property type="entry name" value="P-loop containing nucleoside triphosphate hydrolases"/>
    <property type="match status" value="1"/>
</dbReference>
<dbReference type="PANTHER" id="PTHR12788">
    <property type="entry name" value="PROTEIN-TYROSINE SULFOTRANSFERASE 2"/>
    <property type="match status" value="1"/>
</dbReference>
<dbReference type="GO" id="GO:0008476">
    <property type="term" value="F:protein-tyrosine sulfotransferase activity"/>
    <property type="evidence" value="ECO:0007669"/>
    <property type="project" value="InterPro"/>
</dbReference>
<evidence type="ECO:0000256" key="1">
    <source>
        <dbReference type="ARBA" id="ARBA00022679"/>
    </source>
</evidence>
<accession>A0A1I6WF80</accession>
<keyword evidence="1 2" id="KW-0808">Transferase</keyword>
<dbReference type="Proteomes" id="UP000199392">
    <property type="component" value="Unassembled WGS sequence"/>
</dbReference>
<dbReference type="STRING" id="311180.SAMN04488050_1195"/>
<reference evidence="3" key="1">
    <citation type="submission" date="2016-10" db="EMBL/GenBank/DDBJ databases">
        <authorList>
            <person name="Varghese N."/>
            <person name="Submissions S."/>
        </authorList>
    </citation>
    <scope>NUCLEOTIDE SEQUENCE [LARGE SCALE GENOMIC DNA]</scope>
    <source>
        <strain evidence="3">DSM 26894</strain>
    </source>
</reference>
<dbReference type="RefSeq" id="WP_176806916.1">
    <property type="nucleotide sequence ID" value="NZ_FNCL01000020.1"/>
</dbReference>
<sequence length="347" mass="38988">MTPMPPQPRDFRDDATTCQRPILIFGAPRSGTSLLSRLLNAHPNISIPFESHLFNQWQSRSALYGDLSSSDAQLRLIEDIIRFGVVHDWNPLPRPREVLAHVEGNSFGAIARAFLSNAAAAQGKPRWGEKTPHHTLLHRDVLEAWSDAMVICIERDPRDVALSWKRARFGGDHVLPFAKAWVRYSQACSEVKENFSSDRVFELKYETLVRRPEETLCTLMTFLGEAYDPSQLHFHEASSPWKTDSRNREKLRTPISPLSVGRWEQGLHAREVRLIEAIAGSIMQQKGYALSTLGDGASSGAMAFARWIVAPAKRISGAARNARGFVYLGRDIAWRLRAVGGRKVLRA</sequence>
<dbReference type="PANTHER" id="PTHR12788:SF10">
    <property type="entry name" value="PROTEIN-TYROSINE SULFOTRANSFERASE"/>
    <property type="match status" value="1"/>
</dbReference>
<name>A0A1I6WF80_9RHOB</name>
<dbReference type="EMBL" id="FOZW01000019">
    <property type="protein sequence ID" value="SFT24224.1"/>
    <property type="molecule type" value="Genomic_DNA"/>
</dbReference>
<dbReference type="InterPro" id="IPR027417">
    <property type="entry name" value="P-loop_NTPase"/>
</dbReference>
<dbReference type="Gene3D" id="3.40.50.300">
    <property type="entry name" value="P-loop containing nucleotide triphosphate hydrolases"/>
    <property type="match status" value="1"/>
</dbReference>
<evidence type="ECO:0000313" key="3">
    <source>
        <dbReference type="Proteomes" id="UP000199392"/>
    </source>
</evidence>
<evidence type="ECO:0000313" key="2">
    <source>
        <dbReference type="EMBL" id="SFT24224.1"/>
    </source>
</evidence>
<organism evidence="2 3">
    <name type="scientific">Alloyangia pacifica</name>
    <dbReference type="NCBI Taxonomy" id="311180"/>
    <lineage>
        <taxon>Bacteria</taxon>
        <taxon>Pseudomonadati</taxon>
        <taxon>Pseudomonadota</taxon>
        <taxon>Alphaproteobacteria</taxon>
        <taxon>Rhodobacterales</taxon>
        <taxon>Roseobacteraceae</taxon>
        <taxon>Alloyangia</taxon>
    </lineage>
</organism>
<dbReference type="Pfam" id="PF13469">
    <property type="entry name" value="Sulfotransfer_3"/>
    <property type="match status" value="1"/>
</dbReference>
<gene>
    <name evidence="2" type="ORF">SAMN04488050_1195</name>
</gene>
<protein>
    <submittedName>
        <fullName evidence="2">Sulfotransferase family protein</fullName>
    </submittedName>
</protein>
<proteinExistence type="predicted"/>
<dbReference type="InterPro" id="IPR026634">
    <property type="entry name" value="TPST-like"/>
</dbReference>
<dbReference type="AlphaFoldDB" id="A0A1I6WF80"/>
<keyword evidence="3" id="KW-1185">Reference proteome</keyword>